<accession>A0A8H4GS18</accession>
<feature type="region of interest" description="Disordered" evidence="1">
    <location>
        <begin position="497"/>
        <end position="519"/>
    </location>
</feature>
<dbReference type="Pfam" id="PF22693">
    <property type="entry name" value="MACPF_1"/>
    <property type="match status" value="1"/>
</dbReference>
<keyword evidence="4" id="KW-1185">Reference proteome</keyword>
<reference evidence="3" key="1">
    <citation type="journal article" date="2020" name="bioRxiv">
        <title>Genomic and phenotypic heterogeneity of clinical isolates of the human pathogens Aspergillus fumigatus, Aspergillus lentulus and Aspergillus fumigatiaffinis.</title>
        <authorList>
            <person name="dos Santos R.A.C."/>
            <person name="Steenwyk J.L."/>
            <person name="Rivero-Menendez O."/>
            <person name="Mead M.E."/>
            <person name="Silva L.P."/>
            <person name="Bastos R.W."/>
            <person name="Alastruey-Izquierdo A."/>
            <person name="Goldman G.H."/>
            <person name="Rokas A."/>
        </authorList>
    </citation>
    <scope>NUCLEOTIDE SEQUENCE</scope>
    <source>
        <strain evidence="3">CNM-CM6805</strain>
    </source>
</reference>
<feature type="compositionally biased region" description="Acidic residues" evidence="1">
    <location>
        <begin position="312"/>
        <end position="324"/>
    </location>
</feature>
<sequence length="832" mass="92704">MAPKRTRSAGRGSCSKKQKVQPPGDGVDDNEGRSVLNVSMVDTKDGTSKVRNRIPIGDSDFFSEENLNKTKLSKIRQLLVKKKALTLSRFGCAFCSADGAEVNDKTSLKDYLDLVGTPSTTPKAKKAKKAKKNPSVEAGDKNGEEEENNNDDNKEEHTDTGEKERNAKFTEYTVYLQEKRKYEVDKDVLKIVDEDLDLDLNKNRPKLPKMERIKHLESSYDPDSVVAKSGSELPNPAQMSEKDWHSVIRINSVLNAHRLAFTQSRKADDSEGETLQFRRIERAPYNAFEIKPRNFGLWEVSNDVTKSNGDSETSDSERDDETEAEVSLRIPRYVVEDESYVNVFETQSALETAMASSSFSQTEIKGGIGGGAFGYSAAISAGFSQQETKALSDQKAEEHSTINITYNFPRVVLHLDSESVMLTAECKKALQEVLDSGRPSKVLKFHQSFGHFFATRVELGGRLFSAESKDLLGVKTTSQAAKAMKLSANAAFSSPHVKGSIKASKEDQNASSESTEERELARAISWQAQGGNTLLCNNPPEWVPTVAPFTNWRVVKSDMQQEDVIPLVQYIGQIPKYHYVPEAFAAIMRGDGPHNPGDSLVPKFKIPIKFKHVLKDRDTESYLNFQTGSQGIDRLANELHRARPGSRTAKTYIPAPIFKDRYQTQCQENGMLKGFLDLTSQDDSTDFEIQANTYVGGVPMASIQVSSERNTLANVILQVLWNKWYKVYNKKHKQFLSTVSVGSWNAFALGDEKQACYLIFRSGKDKPDTDCVKNGDIGTLLIKSPKDVDLGELCIAKGGIDARTLTPKQSFHSLGNWPDWLQACDWKFEISL</sequence>
<feature type="compositionally biased region" description="Basic and acidic residues" evidence="1">
    <location>
        <begin position="151"/>
        <end position="166"/>
    </location>
</feature>
<feature type="region of interest" description="Disordered" evidence="1">
    <location>
        <begin position="1"/>
        <end position="34"/>
    </location>
</feature>
<dbReference type="Proteomes" id="UP000653565">
    <property type="component" value="Unassembled WGS sequence"/>
</dbReference>
<feature type="compositionally biased region" description="Basic residues" evidence="1">
    <location>
        <begin position="1"/>
        <end position="19"/>
    </location>
</feature>
<comment type="caution">
    <text evidence="3">The sequence shown here is derived from an EMBL/GenBank/DDBJ whole genome shotgun (WGS) entry which is preliminary data.</text>
</comment>
<dbReference type="AlphaFoldDB" id="A0A8H4GS18"/>
<evidence type="ECO:0000259" key="2">
    <source>
        <dbReference type="Pfam" id="PF22693"/>
    </source>
</evidence>
<evidence type="ECO:0000313" key="4">
    <source>
        <dbReference type="Proteomes" id="UP000653565"/>
    </source>
</evidence>
<protein>
    <recommendedName>
        <fullName evidence="2">MACPF-like domain-containing protein</fullName>
    </recommendedName>
</protein>
<evidence type="ECO:0000256" key="1">
    <source>
        <dbReference type="SAM" id="MobiDB-lite"/>
    </source>
</evidence>
<feature type="region of interest" description="Disordered" evidence="1">
    <location>
        <begin position="302"/>
        <end position="325"/>
    </location>
</feature>
<name>A0A8H4GS18_9EURO</name>
<proteinExistence type="predicted"/>
<feature type="domain" description="MACPF-like" evidence="2">
    <location>
        <begin position="395"/>
        <end position="569"/>
    </location>
</feature>
<dbReference type="InterPro" id="IPR054586">
    <property type="entry name" value="MACPF_1_fungal"/>
</dbReference>
<gene>
    <name evidence="3" type="ORF">CNMCM6805_003117</name>
</gene>
<organism evidence="3 4">
    <name type="scientific">Aspergillus fumigatiaffinis</name>
    <dbReference type="NCBI Taxonomy" id="340414"/>
    <lineage>
        <taxon>Eukaryota</taxon>
        <taxon>Fungi</taxon>
        <taxon>Dikarya</taxon>
        <taxon>Ascomycota</taxon>
        <taxon>Pezizomycotina</taxon>
        <taxon>Eurotiomycetes</taxon>
        <taxon>Eurotiomycetidae</taxon>
        <taxon>Eurotiales</taxon>
        <taxon>Aspergillaceae</taxon>
        <taxon>Aspergillus</taxon>
        <taxon>Aspergillus subgen. Fumigati</taxon>
    </lineage>
</organism>
<feature type="region of interest" description="Disordered" evidence="1">
    <location>
        <begin position="115"/>
        <end position="166"/>
    </location>
</feature>
<feature type="compositionally biased region" description="Basic residues" evidence="1">
    <location>
        <begin position="123"/>
        <end position="132"/>
    </location>
</feature>
<reference evidence="3" key="2">
    <citation type="submission" date="2020-04" db="EMBL/GenBank/DDBJ databases">
        <authorList>
            <person name="Santos R.A.C."/>
            <person name="Steenwyk J.L."/>
            <person name="Rivero-Menendez O."/>
            <person name="Mead M.E."/>
            <person name="Silva L.P."/>
            <person name="Bastos R.W."/>
            <person name="Alastruey-Izquierdo A."/>
            <person name="Goldman G.H."/>
            <person name="Rokas A."/>
        </authorList>
    </citation>
    <scope>NUCLEOTIDE SEQUENCE</scope>
    <source>
        <strain evidence="3">CNM-CM6805</strain>
    </source>
</reference>
<dbReference type="EMBL" id="JAAAPX010000187">
    <property type="protein sequence ID" value="KAF4227332.1"/>
    <property type="molecule type" value="Genomic_DNA"/>
</dbReference>
<evidence type="ECO:0000313" key="3">
    <source>
        <dbReference type="EMBL" id="KAF4227332.1"/>
    </source>
</evidence>